<name>A0ABR1V3R1_9PEZI</name>
<sequence length="294" mass="31019">MVVDRQEIIANNKSLRLIKNLDQELENLLEKGVIDDNVFDSIHQMLPNETPLSGAGAARGASNAASPAPSQNPTSSPPVNSMANLALHQTPSHSPAPPAYNTTGPPALPTRNNPPPPPPASKPVIAHARALYKYNAADARDLSFERDDKIAVHEYMNADWWMGRNQRTGAEGIFPKNYVQIEGGADNNGSNGYANEKAATPGAGYYQQPTYAQPQQQPQYGGGYPAPPPGQNPYNSSVPPMAVAEGSNQPAPAPAPAGEPEKEGMGKKMGKKFGNAALFGAGATFGGNIVNSIF</sequence>
<evidence type="ECO:0000259" key="4">
    <source>
        <dbReference type="PROSITE" id="PS50002"/>
    </source>
</evidence>
<keyword evidence="6" id="KW-1185">Reference proteome</keyword>
<evidence type="ECO:0000256" key="3">
    <source>
        <dbReference type="SAM" id="MobiDB-lite"/>
    </source>
</evidence>
<dbReference type="GeneID" id="92091824"/>
<evidence type="ECO:0000313" key="6">
    <source>
        <dbReference type="Proteomes" id="UP001480595"/>
    </source>
</evidence>
<gene>
    <name evidence="5" type="ORF">PG994_007352</name>
</gene>
<feature type="region of interest" description="Disordered" evidence="3">
    <location>
        <begin position="50"/>
        <end position="123"/>
    </location>
</feature>
<dbReference type="PROSITE" id="PS50002">
    <property type="entry name" value="SH3"/>
    <property type="match status" value="1"/>
</dbReference>
<dbReference type="PRINTS" id="PR00452">
    <property type="entry name" value="SH3DOMAIN"/>
</dbReference>
<protein>
    <recommendedName>
        <fullName evidence="4">SH3 domain-containing protein</fullName>
    </recommendedName>
</protein>
<accession>A0ABR1V3R1</accession>
<dbReference type="PANTHER" id="PTHR45929:SF7">
    <property type="entry name" value="LAS SEVENTEEN-BINDING PROTEIN 1"/>
    <property type="match status" value="1"/>
</dbReference>
<feature type="compositionally biased region" description="Polar residues" evidence="3">
    <location>
        <begin position="79"/>
        <end position="93"/>
    </location>
</feature>
<feature type="compositionally biased region" description="Low complexity" evidence="3">
    <location>
        <begin position="51"/>
        <end position="78"/>
    </location>
</feature>
<proteinExistence type="predicted"/>
<dbReference type="InterPro" id="IPR050670">
    <property type="entry name" value="STAM"/>
</dbReference>
<comment type="caution">
    <text evidence="5">The sequence shown here is derived from an EMBL/GenBank/DDBJ whole genome shotgun (WGS) entry which is preliminary data.</text>
</comment>
<keyword evidence="1 2" id="KW-0728">SH3 domain</keyword>
<dbReference type="Gene3D" id="2.30.30.40">
    <property type="entry name" value="SH3 Domains"/>
    <property type="match status" value="1"/>
</dbReference>
<dbReference type="PANTHER" id="PTHR45929">
    <property type="entry name" value="JAK PATHWAY SIGNAL TRANSDUCTION ADAPTOR MOLECULE"/>
    <property type="match status" value="1"/>
</dbReference>
<organism evidence="5 6">
    <name type="scientific">Apiospora phragmitis</name>
    <dbReference type="NCBI Taxonomy" id="2905665"/>
    <lineage>
        <taxon>Eukaryota</taxon>
        <taxon>Fungi</taxon>
        <taxon>Dikarya</taxon>
        <taxon>Ascomycota</taxon>
        <taxon>Pezizomycotina</taxon>
        <taxon>Sordariomycetes</taxon>
        <taxon>Xylariomycetidae</taxon>
        <taxon>Amphisphaeriales</taxon>
        <taxon>Apiosporaceae</taxon>
        <taxon>Apiospora</taxon>
    </lineage>
</organism>
<reference evidence="5 6" key="1">
    <citation type="submission" date="2023-01" db="EMBL/GenBank/DDBJ databases">
        <title>Analysis of 21 Apiospora genomes using comparative genomics revels a genus with tremendous synthesis potential of carbohydrate active enzymes and secondary metabolites.</title>
        <authorList>
            <person name="Sorensen T."/>
        </authorList>
    </citation>
    <scope>NUCLEOTIDE SEQUENCE [LARGE SCALE GENOMIC DNA]</scope>
    <source>
        <strain evidence="5 6">CBS 135458</strain>
    </source>
</reference>
<feature type="region of interest" description="Disordered" evidence="3">
    <location>
        <begin position="189"/>
        <end position="269"/>
    </location>
</feature>
<dbReference type="CDD" id="cd00174">
    <property type="entry name" value="SH3"/>
    <property type="match status" value="1"/>
</dbReference>
<dbReference type="InterPro" id="IPR036028">
    <property type="entry name" value="SH3-like_dom_sf"/>
</dbReference>
<evidence type="ECO:0000256" key="1">
    <source>
        <dbReference type="ARBA" id="ARBA00022443"/>
    </source>
</evidence>
<dbReference type="Proteomes" id="UP001480595">
    <property type="component" value="Unassembled WGS sequence"/>
</dbReference>
<dbReference type="EMBL" id="JAQQWL010000007">
    <property type="protein sequence ID" value="KAK8064714.1"/>
    <property type="molecule type" value="Genomic_DNA"/>
</dbReference>
<feature type="compositionally biased region" description="Low complexity" evidence="3">
    <location>
        <begin position="202"/>
        <end position="219"/>
    </location>
</feature>
<dbReference type="RefSeq" id="XP_066715703.1">
    <property type="nucleotide sequence ID" value="XM_066858761.1"/>
</dbReference>
<feature type="domain" description="SH3" evidence="4">
    <location>
        <begin position="123"/>
        <end position="184"/>
    </location>
</feature>
<evidence type="ECO:0000256" key="2">
    <source>
        <dbReference type="PROSITE-ProRule" id="PRU00192"/>
    </source>
</evidence>
<evidence type="ECO:0000313" key="5">
    <source>
        <dbReference type="EMBL" id="KAK8064714.1"/>
    </source>
</evidence>
<dbReference type="SMART" id="SM00326">
    <property type="entry name" value="SH3"/>
    <property type="match status" value="1"/>
</dbReference>
<dbReference type="Pfam" id="PF00018">
    <property type="entry name" value="SH3_1"/>
    <property type="match status" value="1"/>
</dbReference>
<dbReference type="SUPFAM" id="SSF50044">
    <property type="entry name" value="SH3-domain"/>
    <property type="match status" value="1"/>
</dbReference>
<feature type="compositionally biased region" description="Pro residues" evidence="3">
    <location>
        <begin position="106"/>
        <end position="121"/>
    </location>
</feature>
<dbReference type="InterPro" id="IPR001452">
    <property type="entry name" value="SH3_domain"/>
</dbReference>